<gene>
    <name evidence="3" type="ORF">WQE_04552</name>
</gene>
<keyword evidence="1" id="KW-0433">Leucine-rich repeat</keyword>
<accession>A0ABP2PY91</accession>
<dbReference type="PANTHER" id="PTHR48051">
    <property type="match status" value="1"/>
</dbReference>
<proteinExistence type="predicted"/>
<keyword evidence="3" id="KW-0808">Transferase</keyword>
<evidence type="ECO:0000256" key="1">
    <source>
        <dbReference type="ARBA" id="ARBA00022614"/>
    </source>
</evidence>
<keyword evidence="3" id="KW-0723">Serine/threonine-protein kinase</keyword>
<organism evidence="3 4">
    <name type="scientific">Paraburkholderia hospita</name>
    <dbReference type="NCBI Taxonomy" id="169430"/>
    <lineage>
        <taxon>Bacteria</taxon>
        <taxon>Pseudomonadati</taxon>
        <taxon>Pseudomonadota</taxon>
        <taxon>Betaproteobacteria</taxon>
        <taxon>Burkholderiales</taxon>
        <taxon>Burkholderiaceae</taxon>
        <taxon>Paraburkholderia</taxon>
    </lineage>
</organism>
<evidence type="ECO:0000313" key="4">
    <source>
        <dbReference type="Proteomes" id="UP000004980"/>
    </source>
</evidence>
<dbReference type="PANTHER" id="PTHR48051:SF1">
    <property type="entry name" value="RAS SUPPRESSOR PROTEIN 1"/>
    <property type="match status" value="1"/>
</dbReference>
<dbReference type="GO" id="GO:0004674">
    <property type="term" value="F:protein serine/threonine kinase activity"/>
    <property type="evidence" value="ECO:0007669"/>
    <property type="project" value="UniProtKB-KW"/>
</dbReference>
<dbReference type="Gene3D" id="3.80.10.10">
    <property type="entry name" value="Ribonuclease Inhibitor"/>
    <property type="match status" value="1"/>
</dbReference>
<comment type="caution">
    <text evidence="3">The sequence shown here is derived from an EMBL/GenBank/DDBJ whole genome shotgun (WGS) entry which is preliminary data.</text>
</comment>
<evidence type="ECO:0000313" key="3">
    <source>
        <dbReference type="EMBL" id="EIN02316.1"/>
    </source>
</evidence>
<dbReference type="RefSeq" id="WP_007578082.1">
    <property type="nucleotide sequence ID" value="NZ_AKAU01000034.1"/>
</dbReference>
<dbReference type="InterPro" id="IPR032675">
    <property type="entry name" value="LRR_dom_sf"/>
</dbReference>
<sequence length="383" mass="42899">MLDALHRQGVGIVFRRLLEREAFSRGLPHHLHVVFILPLLGDNDLSDALCARLQRWLSTEDHGNRAVYVVAHGDRHVSDEFVSHDTPFSAKVRNLFRPVGAFTLHDAKLDRYTAVPLSEEILRGVRAMSASDIQQLNEIARLTVTPPLWQPNKRILDFYDQSTGYSLLRNQERDTLRRIAACVSALEPRILKINNAGLDDGALPDMACALRAQVIDFGSNGFTLDGAARVLGECRWLGFAANGLARADLSMLPPSIEHLYVQKNRLREFVPVPEHAARLKSVSLYRNDLISLEWPADQTAIERLNVGANPLDQLPETLSNCLSLESLGLARTAIKRLPDWMFCLPGLRELDISYIEDVIPASQLKKLRQLPVSLITRPGYIVS</sequence>
<reference evidence="3 4" key="1">
    <citation type="journal article" date="2012" name="J. Bacteriol.">
        <title>Draft Genome Sequence of the Soil Bacterium Burkholderia terrae Strain BS001, Which Interacts with Fungal Surface Structures.</title>
        <authorList>
            <person name="Nazir R."/>
            <person name="Hansen M.A."/>
            <person name="Sorensen S."/>
            <person name="van Elsas J.D."/>
        </authorList>
    </citation>
    <scope>NUCLEOTIDE SEQUENCE [LARGE SCALE GENOMIC DNA]</scope>
    <source>
        <strain evidence="3 4">BS001</strain>
    </source>
</reference>
<dbReference type="SUPFAM" id="SSF52058">
    <property type="entry name" value="L domain-like"/>
    <property type="match status" value="1"/>
</dbReference>
<keyword evidence="4" id="KW-1185">Reference proteome</keyword>
<evidence type="ECO:0000256" key="2">
    <source>
        <dbReference type="ARBA" id="ARBA00022737"/>
    </source>
</evidence>
<keyword evidence="2" id="KW-0677">Repeat</keyword>
<dbReference type="InterPro" id="IPR050216">
    <property type="entry name" value="LRR_domain-containing"/>
</dbReference>
<name>A0ABP2PY91_9BURK</name>
<keyword evidence="3" id="KW-0418">Kinase</keyword>
<dbReference type="EMBL" id="AKAU01000034">
    <property type="protein sequence ID" value="EIN02316.1"/>
    <property type="molecule type" value="Genomic_DNA"/>
</dbReference>
<protein>
    <submittedName>
        <fullName evidence="3">Serine/threonine protein kinase</fullName>
    </submittedName>
</protein>
<dbReference type="Proteomes" id="UP000004980">
    <property type="component" value="Unassembled WGS sequence"/>
</dbReference>